<reference evidence="2" key="1">
    <citation type="submission" date="2020-11" db="EMBL/GenBank/DDBJ databases">
        <authorList>
            <consortium name="DOE Joint Genome Institute"/>
            <person name="Ahrendt S."/>
            <person name="Riley R."/>
            <person name="Andreopoulos W."/>
            <person name="Labutti K."/>
            <person name="Pangilinan J."/>
            <person name="Ruiz-Duenas F.J."/>
            <person name="Barrasa J.M."/>
            <person name="Sanchez-Garcia M."/>
            <person name="Camarero S."/>
            <person name="Miyauchi S."/>
            <person name="Serrano A."/>
            <person name="Linde D."/>
            <person name="Babiker R."/>
            <person name="Drula E."/>
            <person name="Ayuso-Fernandez I."/>
            <person name="Pacheco R."/>
            <person name="Padilla G."/>
            <person name="Ferreira P."/>
            <person name="Barriuso J."/>
            <person name="Kellner H."/>
            <person name="Castanera R."/>
            <person name="Alfaro M."/>
            <person name="Ramirez L."/>
            <person name="Pisabarro A.G."/>
            <person name="Kuo A."/>
            <person name="Tritt A."/>
            <person name="Lipzen A."/>
            <person name="He G."/>
            <person name="Yan M."/>
            <person name="Ng V."/>
            <person name="Cullen D."/>
            <person name="Martin F."/>
            <person name="Rosso M.-N."/>
            <person name="Henrissat B."/>
            <person name="Hibbett D."/>
            <person name="Martinez A.T."/>
            <person name="Grigoriev I.V."/>
        </authorList>
    </citation>
    <scope>NUCLEOTIDE SEQUENCE</scope>
    <source>
        <strain evidence="2">MF-IS2</strain>
    </source>
</reference>
<comment type="caution">
    <text evidence="2">The sequence shown here is derived from an EMBL/GenBank/DDBJ whole genome shotgun (WGS) entry which is preliminary data.</text>
</comment>
<dbReference type="EMBL" id="MU151661">
    <property type="protein sequence ID" value="KAF9442297.1"/>
    <property type="molecule type" value="Genomic_DNA"/>
</dbReference>
<proteinExistence type="predicted"/>
<organism evidence="2 3">
    <name type="scientific">Macrolepiota fuliginosa MF-IS2</name>
    <dbReference type="NCBI Taxonomy" id="1400762"/>
    <lineage>
        <taxon>Eukaryota</taxon>
        <taxon>Fungi</taxon>
        <taxon>Dikarya</taxon>
        <taxon>Basidiomycota</taxon>
        <taxon>Agaricomycotina</taxon>
        <taxon>Agaricomycetes</taxon>
        <taxon>Agaricomycetidae</taxon>
        <taxon>Agaricales</taxon>
        <taxon>Agaricineae</taxon>
        <taxon>Agaricaceae</taxon>
        <taxon>Macrolepiota</taxon>
    </lineage>
</organism>
<accession>A0A9P6BWU1</accession>
<keyword evidence="3" id="KW-1185">Reference proteome</keyword>
<name>A0A9P6BWU1_9AGAR</name>
<sequence>MKEQSTSEWFFAAIEATPELSSLLGQVLLLLLEGQYTSPPLAALIRLFAKNVASFGASNGSDEGADVDVDVRIVLLLGLIRLAQADVTGVLAGDYVLDMVTKTNVEESVAWGVSVGGGMVDALRVEVGRLCVVCAEHASVESGLEGIMMSVQVGEVVLGILEWLCSERTQGRGEWKVRARVLKGVSLSTLGALCDALVVMFPQKEEVVDHIRARVTVDEDEEEEIVPIPVELPESLSLSLSSVSTLLANSRHTRDRSGDYAHAHAHHAPTTTTSNLGAGQGLGRPSTPKGGQKTPDILGTIISPPTALLRSPAATGLTKTYANNDFRSLRQVPSARLNTSRLPSMHGELAGYKGFFGGCDVDERSVFFSPFILVDDFENGAVAGPAAVSGASVSPLIVPIPMTDVSAFGGLLNMG</sequence>
<evidence type="ECO:0000313" key="3">
    <source>
        <dbReference type="Proteomes" id="UP000807342"/>
    </source>
</evidence>
<dbReference type="AlphaFoldDB" id="A0A9P6BWU1"/>
<gene>
    <name evidence="2" type="ORF">P691DRAFT_779471</name>
</gene>
<evidence type="ECO:0000256" key="1">
    <source>
        <dbReference type="SAM" id="MobiDB-lite"/>
    </source>
</evidence>
<dbReference type="Proteomes" id="UP000807342">
    <property type="component" value="Unassembled WGS sequence"/>
</dbReference>
<evidence type="ECO:0000313" key="2">
    <source>
        <dbReference type="EMBL" id="KAF9442297.1"/>
    </source>
</evidence>
<protein>
    <submittedName>
        <fullName evidence="2">Uncharacterized protein</fullName>
    </submittedName>
</protein>
<feature type="region of interest" description="Disordered" evidence="1">
    <location>
        <begin position="254"/>
        <end position="293"/>
    </location>
</feature>
<dbReference type="OrthoDB" id="2011702at2759"/>